<sequence>MELESIADNRPADDPVRERTLAAVQEARRGLAQGPGNGYISALTYTRTLSRSAAQLLPHHTQLTNAKENS</sequence>
<dbReference type="Proteomes" id="UP000037288">
    <property type="component" value="Unassembled WGS sequence"/>
</dbReference>
<dbReference type="InterPro" id="IPR046300">
    <property type="entry name" value="DUF6415"/>
</dbReference>
<dbReference type="Pfam" id="PF19979">
    <property type="entry name" value="DUF6415"/>
    <property type="match status" value="1"/>
</dbReference>
<protein>
    <submittedName>
        <fullName evidence="1">Uncharacterized protein</fullName>
    </submittedName>
</protein>
<name>A0A0K9XLP0_9ACTN</name>
<dbReference type="PATRIC" id="fig|1678637.3.peg.613"/>
<dbReference type="EMBL" id="LFXA01000002">
    <property type="protein sequence ID" value="KNB53592.1"/>
    <property type="molecule type" value="Genomic_DNA"/>
</dbReference>
<dbReference type="OrthoDB" id="4297039at2"/>
<evidence type="ECO:0000313" key="1">
    <source>
        <dbReference type="EMBL" id="KNB53592.1"/>
    </source>
</evidence>
<gene>
    <name evidence="1" type="ORF">AC230_02810</name>
</gene>
<proteinExistence type="predicted"/>
<dbReference type="AlphaFoldDB" id="A0A0K9XLP0"/>
<comment type="caution">
    <text evidence="1">The sequence shown here is derived from an EMBL/GenBank/DDBJ whole genome shotgun (WGS) entry which is preliminary data.</text>
</comment>
<keyword evidence="2" id="KW-1185">Reference proteome</keyword>
<accession>A0A0K9XLP0</accession>
<evidence type="ECO:0000313" key="2">
    <source>
        <dbReference type="Proteomes" id="UP000037288"/>
    </source>
</evidence>
<organism evidence="1 2">
    <name type="scientific">Streptomyces caatingaensis</name>
    <dbReference type="NCBI Taxonomy" id="1678637"/>
    <lineage>
        <taxon>Bacteria</taxon>
        <taxon>Bacillati</taxon>
        <taxon>Actinomycetota</taxon>
        <taxon>Actinomycetes</taxon>
        <taxon>Kitasatosporales</taxon>
        <taxon>Streptomycetaceae</taxon>
        <taxon>Streptomyces</taxon>
    </lineage>
</organism>
<reference evidence="2" key="1">
    <citation type="submission" date="2015-07" db="EMBL/GenBank/DDBJ databases">
        <title>Draft genome sequence of Streptomyces sp. CMAA 1322, a bacterium isolated from Caatinga biome, from dry forest semiarid of Brazil.</title>
        <authorList>
            <person name="Santos S.N."/>
            <person name="Gacesa R."/>
            <person name="Taketani R.G."/>
            <person name="Long P.F."/>
            <person name="Melo I.S."/>
        </authorList>
    </citation>
    <scope>NUCLEOTIDE SEQUENCE [LARGE SCALE GENOMIC DNA]</scope>
    <source>
        <strain evidence="2">CMAA 1322</strain>
    </source>
</reference>